<sequence>ILGVKIVDGEDRPWKSAMEIGNGEEDCYCNKNTQFQAVFDLSR</sequence>
<organism evidence="1 2">
    <name type="scientific">Trifolium medium</name>
    <dbReference type="NCBI Taxonomy" id="97028"/>
    <lineage>
        <taxon>Eukaryota</taxon>
        <taxon>Viridiplantae</taxon>
        <taxon>Streptophyta</taxon>
        <taxon>Embryophyta</taxon>
        <taxon>Tracheophyta</taxon>
        <taxon>Spermatophyta</taxon>
        <taxon>Magnoliopsida</taxon>
        <taxon>eudicotyledons</taxon>
        <taxon>Gunneridae</taxon>
        <taxon>Pentapetalae</taxon>
        <taxon>rosids</taxon>
        <taxon>fabids</taxon>
        <taxon>Fabales</taxon>
        <taxon>Fabaceae</taxon>
        <taxon>Papilionoideae</taxon>
        <taxon>50 kb inversion clade</taxon>
        <taxon>NPAAA clade</taxon>
        <taxon>Hologalegina</taxon>
        <taxon>IRL clade</taxon>
        <taxon>Trifolieae</taxon>
        <taxon>Trifolium</taxon>
    </lineage>
</organism>
<comment type="caution">
    <text evidence="1">The sequence shown here is derived from an EMBL/GenBank/DDBJ whole genome shotgun (WGS) entry which is preliminary data.</text>
</comment>
<proteinExistence type="predicted"/>
<evidence type="ECO:0000313" key="2">
    <source>
        <dbReference type="Proteomes" id="UP000265520"/>
    </source>
</evidence>
<feature type="non-terminal residue" evidence="1">
    <location>
        <position position="1"/>
    </location>
</feature>
<dbReference type="AlphaFoldDB" id="A0A392WEG5"/>
<reference evidence="1 2" key="1">
    <citation type="journal article" date="2018" name="Front. Plant Sci.">
        <title>Red Clover (Trifolium pratense) and Zigzag Clover (T. medium) - A Picture of Genomic Similarities and Differences.</title>
        <authorList>
            <person name="Dluhosova J."/>
            <person name="Istvanek J."/>
            <person name="Nedelnik J."/>
            <person name="Repkova J."/>
        </authorList>
    </citation>
    <scope>NUCLEOTIDE SEQUENCE [LARGE SCALE GENOMIC DNA]</scope>
    <source>
        <strain evidence="2">cv. 10/8</strain>
        <tissue evidence="1">Leaf</tissue>
    </source>
</reference>
<name>A0A392WEG5_9FABA</name>
<protein>
    <submittedName>
        <fullName evidence="1">Uncharacterized protein</fullName>
    </submittedName>
</protein>
<keyword evidence="2" id="KW-1185">Reference proteome</keyword>
<dbReference type="Proteomes" id="UP000265520">
    <property type="component" value="Unassembled WGS sequence"/>
</dbReference>
<dbReference type="EMBL" id="LXQA011458082">
    <property type="protein sequence ID" value="MCI97912.1"/>
    <property type="molecule type" value="Genomic_DNA"/>
</dbReference>
<evidence type="ECO:0000313" key="1">
    <source>
        <dbReference type="EMBL" id="MCI97912.1"/>
    </source>
</evidence>
<accession>A0A392WEG5</accession>